<organism evidence="6 7">
    <name type="scientific">Gottschalkia purinilytica</name>
    <name type="common">Clostridium purinilyticum</name>
    <dbReference type="NCBI Taxonomy" id="1503"/>
    <lineage>
        <taxon>Bacteria</taxon>
        <taxon>Bacillati</taxon>
        <taxon>Bacillota</taxon>
        <taxon>Tissierellia</taxon>
        <taxon>Tissierellales</taxon>
        <taxon>Gottschalkiaceae</taxon>
        <taxon>Gottschalkia</taxon>
    </lineage>
</organism>
<dbReference type="Proteomes" id="UP000037267">
    <property type="component" value="Unassembled WGS sequence"/>
</dbReference>
<dbReference type="PANTHER" id="PTHR44085">
    <property type="entry name" value="SEPIAPTERIN REDUCTASE"/>
    <property type="match status" value="1"/>
</dbReference>
<dbReference type="GO" id="GO:0005737">
    <property type="term" value="C:cytoplasm"/>
    <property type="evidence" value="ECO:0007669"/>
    <property type="project" value="UniProtKB-SubCell"/>
</dbReference>
<protein>
    <submittedName>
        <fullName evidence="6">Oxidoreductase</fullName>
    </submittedName>
</protein>
<comment type="caution">
    <text evidence="6">The sequence shown here is derived from an EMBL/GenBank/DDBJ whole genome shotgun (WGS) entry which is preliminary data.</text>
</comment>
<dbReference type="STRING" id="1503.CLPU_1c02400"/>
<dbReference type="GO" id="GO:0006729">
    <property type="term" value="P:tetrahydrobiopterin biosynthetic process"/>
    <property type="evidence" value="ECO:0007669"/>
    <property type="project" value="TreeGrafter"/>
</dbReference>
<dbReference type="Gene3D" id="3.40.50.720">
    <property type="entry name" value="NAD(P)-binding Rossmann-like Domain"/>
    <property type="match status" value="1"/>
</dbReference>
<dbReference type="PROSITE" id="PS00061">
    <property type="entry name" value="ADH_SHORT"/>
    <property type="match status" value="1"/>
</dbReference>
<name>A0A0L0WF79_GOTPU</name>
<dbReference type="InterPro" id="IPR002347">
    <property type="entry name" value="SDR_fam"/>
</dbReference>
<reference evidence="7" key="1">
    <citation type="submission" date="2015-07" db="EMBL/GenBank/DDBJ databases">
        <title>Draft genome sequence of the purine-degrading Gottschalkia purinilyticum DSM 1384 (formerly Clostridium purinilyticum).</title>
        <authorList>
            <person name="Poehlein A."/>
            <person name="Schiel-Bengelsdorf B."/>
            <person name="Bengelsdorf F.R."/>
            <person name="Daniel R."/>
            <person name="Duerre P."/>
        </authorList>
    </citation>
    <scope>NUCLEOTIDE SEQUENCE [LARGE SCALE GENOMIC DNA]</scope>
    <source>
        <strain evidence="7">DSM 1384</strain>
    </source>
</reference>
<dbReference type="OrthoDB" id="9808814at2"/>
<dbReference type="InterPro" id="IPR036291">
    <property type="entry name" value="NAD(P)-bd_dom_sf"/>
</dbReference>
<proteinExistence type="inferred from homology"/>
<dbReference type="InterPro" id="IPR020904">
    <property type="entry name" value="Sc_DH/Rdtase_CS"/>
</dbReference>
<evidence type="ECO:0000313" key="6">
    <source>
        <dbReference type="EMBL" id="KNF10075.1"/>
    </source>
</evidence>
<dbReference type="Pfam" id="PF00106">
    <property type="entry name" value="adh_short"/>
    <property type="match status" value="1"/>
</dbReference>
<keyword evidence="3" id="KW-0963">Cytoplasm</keyword>
<comment type="subcellular location">
    <subcellularLocation>
        <location evidence="1">Cytoplasm</location>
    </subcellularLocation>
</comment>
<keyword evidence="7" id="KW-1185">Reference proteome</keyword>
<keyword evidence="5" id="KW-0560">Oxidoreductase</keyword>
<dbReference type="RefSeq" id="WP_050353804.1">
    <property type="nucleotide sequence ID" value="NZ_LGSS01000001.1"/>
</dbReference>
<evidence type="ECO:0000256" key="4">
    <source>
        <dbReference type="ARBA" id="ARBA00022857"/>
    </source>
</evidence>
<evidence type="ECO:0000313" key="7">
    <source>
        <dbReference type="Proteomes" id="UP000037267"/>
    </source>
</evidence>
<gene>
    <name evidence="6" type="ORF">CLPU_1c02400</name>
</gene>
<dbReference type="EMBL" id="LGSS01000001">
    <property type="protein sequence ID" value="KNF10075.1"/>
    <property type="molecule type" value="Genomic_DNA"/>
</dbReference>
<sequence length="251" mass="28559">MKYIIITGTSRGLGESLAKKSFKKDNHIICISRKKNTSLIEEAKEKDINLDYFEYDLNDTDNIDTLMKNVFDKIETSKAEGVYLINNAGTVSPIKPIEKCEKYDIIRNINVNLTSLMLITSFFMKYTKELEVEKRVINISSGASEKAYHGWGCYCTSKAGIDMFTKCIALEEENKDHPVKIVSFTPGIMDTNMQKEIRSSKEEDFIQLQRFIDFKEKGKLLSTEIVAGAITDLLHSDKFKQGSMIDISECL</sequence>
<accession>A0A0L0WF79</accession>
<evidence type="ECO:0000256" key="5">
    <source>
        <dbReference type="ARBA" id="ARBA00023002"/>
    </source>
</evidence>
<dbReference type="InterPro" id="IPR051721">
    <property type="entry name" value="Biopterin_syn/organic_redct"/>
</dbReference>
<dbReference type="AlphaFoldDB" id="A0A0L0WF79"/>
<dbReference type="NCBIfam" id="NF005381">
    <property type="entry name" value="PRK06924.1"/>
    <property type="match status" value="1"/>
</dbReference>
<comment type="similarity">
    <text evidence="2">Belongs to the short-chain dehydrogenases/reductases (SDR) family.</text>
</comment>
<dbReference type="PANTHER" id="PTHR44085:SF2">
    <property type="entry name" value="SEPIAPTERIN REDUCTASE"/>
    <property type="match status" value="1"/>
</dbReference>
<evidence type="ECO:0000256" key="2">
    <source>
        <dbReference type="ARBA" id="ARBA00006484"/>
    </source>
</evidence>
<evidence type="ECO:0000256" key="1">
    <source>
        <dbReference type="ARBA" id="ARBA00004496"/>
    </source>
</evidence>
<evidence type="ECO:0000256" key="3">
    <source>
        <dbReference type="ARBA" id="ARBA00022490"/>
    </source>
</evidence>
<dbReference type="GO" id="GO:0004757">
    <property type="term" value="F:sepiapterin reductase (NADP+) activity"/>
    <property type="evidence" value="ECO:0007669"/>
    <property type="project" value="TreeGrafter"/>
</dbReference>
<keyword evidence="4" id="KW-0521">NADP</keyword>
<dbReference type="PRINTS" id="PR00081">
    <property type="entry name" value="GDHRDH"/>
</dbReference>
<dbReference type="SUPFAM" id="SSF51735">
    <property type="entry name" value="NAD(P)-binding Rossmann-fold domains"/>
    <property type="match status" value="1"/>
</dbReference>